<dbReference type="InterPro" id="IPR007484">
    <property type="entry name" value="Peptidase_M28"/>
</dbReference>
<evidence type="ECO:0000313" key="6">
    <source>
        <dbReference type="Proteomes" id="UP001305779"/>
    </source>
</evidence>
<keyword evidence="6" id="KW-1185">Reference proteome</keyword>
<dbReference type="Gene3D" id="3.40.630.10">
    <property type="entry name" value="Zn peptidases"/>
    <property type="match status" value="1"/>
</dbReference>
<protein>
    <recommendedName>
        <fullName evidence="3">Peptide hydrolase</fullName>
        <ecNumber evidence="3">3.4.-.-</ecNumber>
    </recommendedName>
</protein>
<gene>
    <name evidence="5" type="ORF">PRZ48_007235</name>
</gene>
<dbReference type="Proteomes" id="UP001305779">
    <property type="component" value="Unassembled WGS sequence"/>
</dbReference>
<comment type="similarity">
    <text evidence="3">Belongs to the peptidase M28 family.</text>
</comment>
<dbReference type="EC" id="3.4.-.-" evidence="3"/>
<name>A0ABR0EJQ7_ZASCE</name>
<dbReference type="PANTHER" id="PTHR12283:SF6">
    <property type="entry name" value="GLUTAMINYL-PEPTIDE CYCLOTRANSFERASE-RELATED"/>
    <property type="match status" value="1"/>
</dbReference>
<keyword evidence="1" id="KW-0808">Transferase</keyword>
<evidence type="ECO:0000313" key="5">
    <source>
        <dbReference type="EMBL" id="KAK4501426.1"/>
    </source>
</evidence>
<proteinExistence type="inferred from homology"/>
<evidence type="ECO:0000256" key="1">
    <source>
        <dbReference type="ARBA" id="ARBA00022679"/>
    </source>
</evidence>
<evidence type="ECO:0000256" key="2">
    <source>
        <dbReference type="ARBA" id="ARBA00023315"/>
    </source>
</evidence>
<keyword evidence="3" id="KW-0862">Zinc</keyword>
<keyword evidence="3" id="KW-0479">Metal-binding</keyword>
<dbReference type="EMBL" id="JAXOVC010000005">
    <property type="protein sequence ID" value="KAK4501426.1"/>
    <property type="molecule type" value="Genomic_DNA"/>
</dbReference>
<dbReference type="Gene3D" id="2.60.120.620">
    <property type="entry name" value="q2cbj1_9rhob like domain"/>
    <property type="match status" value="1"/>
</dbReference>
<keyword evidence="3" id="KW-0645">Protease</keyword>
<keyword evidence="2" id="KW-0012">Acyltransferase</keyword>
<reference evidence="5 6" key="1">
    <citation type="journal article" date="2023" name="G3 (Bethesda)">
        <title>A chromosome-level genome assembly of Zasmidium syzygii isolated from banana leaves.</title>
        <authorList>
            <person name="van Westerhoven A.C."/>
            <person name="Mehrabi R."/>
            <person name="Talebi R."/>
            <person name="Steentjes M.B.F."/>
            <person name="Corcolon B."/>
            <person name="Chong P.A."/>
            <person name="Kema G.H.J."/>
            <person name="Seidl M.F."/>
        </authorList>
    </citation>
    <scope>NUCLEOTIDE SEQUENCE [LARGE SCALE GENOMIC DNA]</scope>
    <source>
        <strain evidence="5 6">P124</strain>
    </source>
</reference>
<dbReference type="InterPro" id="IPR040234">
    <property type="entry name" value="QC/QCL"/>
</dbReference>
<dbReference type="PANTHER" id="PTHR12283">
    <property type="entry name" value="GLUTAMINYL-PEPTIDE CYCLOTRANSFERASE"/>
    <property type="match status" value="1"/>
</dbReference>
<dbReference type="SUPFAM" id="SSF53187">
    <property type="entry name" value="Zn-dependent exopeptidases"/>
    <property type="match status" value="1"/>
</dbReference>
<organism evidence="5 6">
    <name type="scientific">Zasmidium cellare</name>
    <name type="common">Wine cellar mold</name>
    <name type="synonym">Racodium cellare</name>
    <dbReference type="NCBI Taxonomy" id="395010"/>
    <lineage>
        <taxon>Eukaryota</taxon>
        <taxon>Fungi</taxon>
        <taxon>Dikarya</taxon>
        <taxon>Ascomycota</taxon>
        <taxon>Pezizomycotina</taxon>
        <taxon>Dothideomycetes</taxon>
        <taxon>Dothideomycetidae</taxon>
        <taxon>Mycosphaerellales</taxon>
        <taxon>Mycosphaerellaceae</taxon>
        <taxon>Zasmidium</taxon>
    </lineage>
</organism>
<evidence type="ECO:0000259" key="4">
    <source>
        <dbReference type="Pfam" id="PF04389"/>
    </source>
</evidence>
<comment type="caution">
    <text evidence="5">The sequence shown here is derived from an EMBL/GenBank/DDBJ whole genome shotgun (WGS) entry which is preliminary data.</text>
</comment>
<accession>A0ABR0EJQ7</accession>
<feature type="domain" description="Peptidase M28" evidence="4">
    <location>
        <begin position="229"/>
        <end position="268"/>
    </location>
</feature>
<keyword evidence="3" id="KW-0378">Hydrolase</keyword>
<sequence length="273" mass="29462">MLDNGSALLDNARISSSAYLPLGDPIVRRIAQRAAEFQGYMDADRVDVQATAYAEGGHFKPHYDTSPDDANGRQRKSTIFVILDAECEKCGTIFPNIKADWSGFSKEWCKHLECDESVLATRAVPGSALFWENLDSAGNVLDTNPGQDFDISNGELLSPILVPRAPGSRGSLDVLNHFVNFFSETLPQWNITLQNSTSTTPTSDGNEIPFANLIATRDPPWADGTGDVSRLVLAAHYDSKSTPLGFIGATDSAASCAMLLHVARSVEQALAAK</sequence>
<evidence type="ECO:0000256" key="3">
    <source>
        <dbReference type="RuleBase" id="RU361240"/>
    </source>
</evidence>
<dbReference type="Pfam" id="PF04389">
    <property type="entry name" value="Peptidase_M28"/>
    <property type="match status" value="1"/>
</dbReference>